<evidence type="ECO:0000256" key="2">
    <source>
        <dbReference type="ARBA" id="ARBA00004193"/>
    </source>
</evidence>
<comment type="cofactor">
    <cofactor evidence="1">
        <name>pyrroloquinoline quinone</name>
        <dbReference type="ChEBI" id="CHEBI:58442"/>
    </cofactor>
</comment>
<keyword evidence="14" id="KW-1185">Reference proteome</keyword>
<dbReference type="PANTHER" id="PTHR19328">
    <property type="entry name" value="HEDGEHOG-INTERACTING PROTEIN"/>
    <property type="match status" value="1"/>
</dbReference>
<evidence type="ECO:0000259" key="12">
    <source>
        <dbReference type="Pfam" id="PF07995"/>
    </source>
</evidence>
<evidence type="ECO:0000256" key="11">
    <source>
        <dbReference type="SAM" id="Phobius"/>
    </source>
</evidence>
<keyword evidence="4" id="KW-0732">Signal</keyword>
<evidence type="ECO:0000256" key="9">
    <source>
        <dbReference type="ARBA" id="ARBA00023288"/>
    </source>
</evidence>
<reference evidence="13 14" key="1">
    <citation type="journal article" date="2017" name="Nat. Commun.">
        <title>Genome assembly with in vitro proximity ligation data and whole-genome triplication in lettuce.</title>
        <authorList>
            <person name="Reyes-Chin-Wo S."/>
            <person name="Wang Z."/>
            <person name="Yang X."/>
            <person name="Kozik A."/>
            <person name="Arikit S."/>
            <person name="Song C."/>
            <person name="Xia L."/>
            <person name="Froenicke L."/>
            <person name="Lavelle D.O."/>
            <person name="Truco M.J."/>
            <person name="Xia R."/>
            <person name="Zhu S."/>
            <person name="Xu C."/>
            <person name="Xu H."/>
            <person name="Xu X."/>
            <person name="Cox K."/>
            <person name="Korf I."/>
            <person name="Meyers B.C."/>
            <person name="Michelmore R.W."/>
        </authorList>
    </citation>
    <scope>NUCLEOTIDE SEQUENCE [LARGE SCALE GENOMIC DNA]</scope>
    <source>
        <strain evidence="14">cv. Salinas</strain>
        <tissue evidence="13">Seedlings</tissue>
    </source>
</reference>
<dbReference type="Pfam" id="PF07995">
    <property type="entry name" value="GSDH"/>
    <property type="match status" value="1"/>
</dbReference>
<keyword evidence="6" id="KW-0560">Oxidoreductase</keyword>
<evidence type="ECO:0000256" key="4">
    <source>
        <dbReference type="ARBA" id="ARBA00022729"/>
    </source>
</evidence>
<comment type="similarity">
    <text evidence="10">Belongs to the PQQ oxidoreductase GdhB family.</text>
</comment>
<dbReference type="PANTHER" id="PTHR19328:SF70">
    <property type="entry name" value="PROTEIN, PUTATIVE-RELATED"/>
    <property type="match status" value="1"/>
</dbReference>
<dbReference type="EMBL" id="NBSK02000005">
    <property type="protein sequence ID" value="KAJ0202851.1"/>
    <property type="molecule type" value="Genomic_DNA"/>
</dbReference>
<keyword evidence="5" id="KW-0634">PQQ</keyword>
<name>A0A9R1X814_LACSA</name>
<gene>
    <name evidence="13" type="ORF">LSAT_V11C500235550</name>
</gene>
<organism evidence="13 14">
    <name type="scientific">Lactuca sativa</name>
    <name type="common">Garden lettuce</name>
    <dbReference type="NCBI Taxonomy" id="4236"/>
    <lineage>
        <taxon>Eukaryota</taxon>
        <taxon>Viridiplantae</taxon>
        <taxon>Streptophyta</taxon>
        <taxon>Embryophyta</taxon>
        <taxon>Tracheophyta</taxon>
        <taxon>Spermatophyta</taxon>
        <taxon>Magnoliopsida</taxon>
        <taxon>eudicotyledons</taxon>
        <taxon>Gunneridae</taxon>
        <taxon>Pentapetalae</taxon>
        <taxon>asterids</taxon>
        <taxon>campanulids</taxon>
        <taxon>Asterales</taxon>
        <taxon>Asteraceae</taxon>
        <taxon>Cichorioideae</taxon>
        <taxon>Cichorieae</taxon>
        <taxon>Lactucinae</taxon>
        <taxon>Lactuca</taxon>
    </lineage>
</organism>
<keyword evidence="11" id="KW-0812">Transmembrane</keyword>
<keyword evidence="7 11" id="KW-0472">Membrane</keyword>
<proteinExistence type="inferred from homology"/>
<comment type="subcellular location">
    <subcellularLocation>
        <location evidence="2">Cell membrane</location>
        <topology evidence="2">Lipid-anchor</topology>
    </subcellularLocation>
</comment>
<sequence length="480" mass="53066">MAPHPDGSNRVFVCNQQGKIWLAMVPEVNGGSTFTQSLLIDESDPFLDLSDQVQFATEMGLMSMAFHPNFTTNGRFFVAYNCDKFQQPGCEGRCSCNTDVNCDPSKVTSLQETSPCQFHIVVSEFTTNGTTASSKLSWKGRVNSVEVRRIFTMGLPFEAYHAGQILFGPDDGFLYFMIGDASHDNDPYNFAQNKKSLLGKILRLNIDIIPSEEEISRLGLWGNYSIPKDNPYTTTDKQLGPEIWAMGFSNPWRCSFDSERASVFICGDIGKNQYEEIDVIKKGGNYGWRVYEGPDPVHVPYAPGGYTPPSSITPVFPVAGYGHDSVDTKKGPASIMAGYIYRSATDPCLYGWYIYSDLYNYAIWAAIETGKNSESFKSFSVAFGCAHDSPMECGFKPGVHQVPDLGYVVSFSEDNNKDVYLLTTSGVYRVAAPSRCGYPCSKERYSNLTKMPSSGTLLLMAADLVASFVSLMLFVLLLIS</sequence>
<evidence type="ECO:0000256" key="1">
    <source>
        <dbReference type="ARBA" id="ARBA00001931"/>
    </source>
</evidence>
<dbReference type="Proteomes" id="UP000235145">
    <property type="component" value="Unassembled WGS sequence"/>
</dbReference>
<dbReference type="AlphaFoldDB" id="A0A9R1X814"/>
<dbReference type="GO" id="GO:0005886">
    <property type="term" value="C:plasma membrane"/>
    <property type="evidence" value="ECO:0007669"/>
    <property type="project" value="UniProtKB-SubCell"/>
</dbReference>
<evidence type="ECO:0000313" key="13">
    <source>
        <dbReference type="EMBL" id="KAJ0202851.1"/>
    </source>
</evidence>
<dbReference type="FunFam" id="2.120.10.30:FF:000067">
    <property type="entry name" value="HHIP-like 1"/>
    <property type="match status" value="1"/>
</dbReference>
<evidence type="ECO:0000256" key="10">
    <source>
        <dbReference type="ARBA" id="ARBA00061483"/>
    </source>
</evidence>
<evidence type="ECO:0000256" key="3">
    <source>
        <dbReference type="ARBA" id="ARBA00022475"/>
    </source>
</evidence>
<evidence type="ECO:0000313" key="14">
    <source>
        <dbReference type="Proteomes" id="UP000235145"/>
    </source>
</evidence>
<dbReference type="Gene3D" id="2.120.10.30">
    <property type="entry name" value="TolB, C-terminal domain"/>
    <property type="match status" value="1"/>
</dbReference>
<evidence type="ECO:0000256" key="6">
    <source>
        <dbReference type="ARBA" id="ARBA00023002"/>
    </source>
</evidence>
<evidence type="ECO:0000256" key="5">
    <source>
        <dbReference type="ARBA" id="ARBA00022891"/>
    </source>
</evidence>
<feature type="domain" description="Glucose/Sorbosone dehydrogenase" evidence="12">
    <location>
        <begin position="38"/>
        <end position="292"/>
    </location>
</feature>
<dbReference type="InterPro" id="IPR011042">
    <property type="entry name" value="6-blade_b-propeller_TolB-like"/>
</dbReference>
<protein>
    <recommendedName>
        <fullName evidence="12">Glucose/Sorbosone dehydrogenase domain-containing protein</fullName>
    </recommendedName>
</protein>
<dbReference type="InterPro" id="IPR012938">
    <property type="entry name" value="Glc/Sorbosone_DH"/>
</dbReference>
<keyword evidence="8" id="KW-0325">Glycoprotein</keyword>
<evidence type="ECO:0000256" key="8">
    <source>
        <dbReference type="ARBA" id="ARBA00023180"/>
    </source>
</evidence>
<keyword evidence="9" id="KW-0449">Lipoprotein</keyword>
<comment type="caution">
    <text evidence="13">The sequence shown here is derived from an EMBL/GenBank/DDBJ whole genome shotgun (WGS) entry which is preliminary data.</text>
</comment>
<keyword evidence="11" id="KW-1133">Transmembrane helix</keyword>
<keyword evidence="3" id="KW-1003">Cell membrane</keyword>
<dbReference type="SUPFAM" id="SSF50952">
    <property type="entry name" value="Soluble quinoprotein glucose dehydrogenase"/>
    <property type="match status" value="1"/>
</dbReference>
<accession>A0A9R1X814</accession>
<dbReference type="InterPro" id="IPR011041">
    <property type="entry name" value="Quinoprot_gluc/sorb_DH_b-prop"/>
</dbReference>
<feature type="transmembrane region" description="Helical" evidence="11">
    <location>
        <begin position="457"/>
        <end position="479"/>
    </location>
</feature>
<dbReference type="GO" id="GO:0016491">
    <property type="term" value="F:oxidoreductase activity"/>
    <property type="evidence" value="ECO:0007669"/>
    <property type="project" value="UniProtKB-KW"/>
</dbReference>
<evidence type="ECO:0000256" key="7">
    <source>
        <dbReference type="ARBA" id="ARBA00023136"/>
    </source>
</evidence>